<dbReference type="CDD" id="cd16278">
    <property type="entry name" value="metallo-hydrolase-like_MBL-fold"/>
    <property type="match status" value="1"/>
</dbReference>
<protein>
    <recommendedName>
        <fullName evidence="1">Metallo-beta-lactamase domain-containing protein</fullName>
    </recommendedName>
</protein>
<evidence type="ECO:0000259" key="1">
    <source>
        <dbReference type="SMART" id="SM00849"/>
    </source>
</evidence>
<dbReference type="Pfam" id="PF00753">
    <property type="entry name" value="Lactamase_B"/>
    <property type="match status" value="1"/>
</dbReference>
<dbReference type="InterPro" id="IPR036388">
    <property type="entry name" value="WH-like_DNA-bd_sf"/>
</dbReference>
<dbReference type="Gene3D" id="1.10.10.10">
    <property type="entry name" value="Winged helix-like DNA-binding domain superfamily/Winged helix DNA-binding domain"/>
    <property type="match status" value="1"/>
</dbReference>
<dbReference type="Gene3D" id="3.60.15.10">
    <property type="entry name" value="Ribonuclease Z/Hydroxyacylglutathione hydrolase-like"/>
    <property type="match status" value="1"/>
</dbReference>
<reference evidence="2" key="1">
    <citation type="journal article" date="2015" name="Nature">
        <title>Complex archaea that bridge the gap between prokaryotes and eukaryotes.</title>
        <authorList>
            <person name="Spang A."/>
            <person name="Saw J.H."/>
            <person name="Jorgensen S.L."/>
            <person name="Zaremba-Niedzwiedzka K."/>
            <person name="Martijn J."/>
            <person name="Lind A.E."/>
            <person name="van Eijk R."/>
            <person name="Schleper C."/>
            <person name="Guy L."/>
            <person name="Ettema T.J."/>
        </authorList>
    </citation>
    <scope>NUCLEOTIDE SEQUENCE</scope>
</reference>
<dbReference type="InterPro" id="IPR041516">
    <property type="entry name" value="LACTB2_WH"/>
</dbReference>
<dbReference type="InterPro" id="IPR001279">
    <property type="entry name" value="Metallo-B-lactamas"/>
</dbReference>
<dbReference type="SUPFAM" id="SSF56281">
    <property type="entry name" value="Metallo-hydrolase/oxidoreductase"/>
    <property type="match status" value="1"/>
</dbReference>
<dbReference type="PANTHER" id="PTHR23131:SF0">
    <property type="entry name" value="ENDORIBONUCLEASE LACTB2"/>
    <property type="match status" value="1"/>
</dbReference>
<name>A0A0F9VN50_9ZZZZ</name>
<comment type="caution">
    <text evidence="2">The sequence shown here is derived from an EMBL/GenBank/DDBJ whole genome shotgun (WGS) entry which is preliminary data.</text>
</comment>
<feature type="domain" description="Metallo-beta-lactamase" evidence="1">
    <location>
        <begin position="16"/>
        <end position="180"/>
    </location>
</feature>
<proteinExistence type="predicted"/>
<dbReference type="Pfam" id="PF17778">
    <property type="entry name" value="WHD_BLACT"/>
    <property type="match status" value="1"/>
</dbReference>
<evidence type="ECO:0000313" key="2">
    <source>
        <dbReference type="EMBL" id="KKO05475.1"/>
    </source>
</evidence>
<dbReference type="EMBL" id="LAZR01000019">
    <property type="protein sequence ID" value="KKO05475.1"/>
    <property type="molecule type" value="Genomic_DNA"/>
</dbReference>
<dbReference type="InterPro" id="IPR036866">
    <property type="entry name" value="RibonucZ/Hydroxyglut_hydro"/>
</dbReference>
<accession>A0A0F9VN50</accession>
<dbReference type="SMART" id="SM00849">
    <property type="entry name" value="Lactamase_B"/>
    <property type="match status" value="1"/>
</dbReference>
<sequence>MQRVLCANASMMTGPGTNTYVLGEREMAVVDPGPAMPAHTDAIMQALSGRPLKWIFVTHSHGDHSPGTAALQALTGASVIGFAPPQDALYQDASFTPDRLFLDGERITCDGFTVQLIHTPGHVSNHVCFLLEEDGLLFTGDHILQGTTPVILPPDGDMRDYLASLEQLRELPLQALAPGHGDIMHEPAQMISTLIRHRLRREQKIVTALQDLGPATLDELVVQAYDDVAEHLIPWAKKTLLAHLIKLQRDGRASADGDATGAATQWYLQRD</sequence>
<dbReference type="PANTHER" id="PTHR23131">
    <property type="entry name" value="ENDORIBONUCLEASE LACTB2"/>
    <property type="match status" value="1"/>
</dbReference>
<gene>
    <name evidence="2" type="ORF">LCGC14_0077470</name>
</gene>
<dbReference type="AlphaFoldDB" id="A0A0F9VN50"/>
<dbReference type="InterPro" id="IPR050662">
    <property type="entry name" value="Sec-metab_biosynth-thioest"/>
</dbReference>
<organism evidence="2">
    <name type="scientific">marine sediment metagenome</name>
    <dbReference type="NCBI Taxonomy" id="412755"/>
    <lineage>
        <taxon>unclassified sequences</taxon>
        <taxon>metagenomes</taxon>
        <taxon>ecological metagenomes</taxon>
    </lineage>
</organism>